<dbReference type="VEuPathDB" id="FungiDB:MYCFIDRAFT_207828"/>
<name>M3AG28_PSEFD</name>
<feature type="region of interest" description="Disordered" evidence="1">
    <location>
        <begin position="157"/>
        <end position="196"/>
    </location>
</feature>
<organism evidence="2 3">
    <name type="scientific">Pseudocercospora fijiensis (strain CIRAD86)</name>
    <name type="common">Black leaf streak disease fungus</name>
    <name type="synonym">Mycosphaerella fijiensis</name>
    <dbReference type="NCBI Taxonomy" id="383855"/>
    <lineage>
        <taxon>Eukaryota</taxon>
        <taxon>Fungi</taxon>
        <taxon>Dikarya</taxon>
        <taxon>Ascomycota</taxon>
        <taxon>Pezizomycotina</taxon>
        <taxon>Dothideomycetes</taxon>
        <taxon>Dothideomycetidae</taxon>
        <taxon>Mycosphaerellales</taxon>
        <taxon>Mycosphaerellaceae</taxon>
        <taxon>Pseudocercospora</taxon>
    </lineage>
</organism>
<dbReference type="HOGENOM" id="CLU_1175883_0_0_1"/>
<evidence type="ECO:0000313" key="2">
    <source>
        <dbReference type="EMBL" id="EME83546.1"/>
    </source>
</evidence>
<dbReference type="KEGG" id="pfj:MYCFIDRAFT_207828"/>
<dbReference type="RefSeq" id="XP_007926736.1">
    <property type="nucleotide sequence ID" value="XM_007928545.1"/>
</dbReference>
<dbReference type="EMBL" id="KB446558">
    <property type="protein sequence ID" value="EME83546.1"/>
    <property type="molecule type" value="Genomic_DNA"/>
</dbReference>
<reference evidence="2 3" key="1">
    <citation type="journal article" date="2012" name="PLoS Pathog.">
        <title>Diverse lifestyles and strategies of plant pathogenesis encoded in the genomes of eighteen Dothideomycetes fungi.</title>
        <authorList>
            <person name="Ohm R.A."/>
            <person name="Feau N."/>
            <person name="Henrissat B."/>
            <person name="Schoch C.L."/>
            <person name="Horwitz B.A."/>
            <person name="Barry K.W."/>
            <person name="Condon B.J."/>
            <person name="Copeland A.C."/>
            <person name="Dhillon B."/>
            <person name="Glaser F."/>
            <person name="Hesse C.N."/>
            <person name="Kosti I."/>
            <person name="LaButti K."/>
            <person name="Lindquist E.A."/>
            <person name="Lucas S."/>
            <person name="Salamov A.A."/>
            <person name="Bradshaw R.E."/>
            <person name="Ciuffetti L."/>
            <person name="Hamelin R.C."/>
            <person name="Kema G.H.J."/>
            <person name="Lawrence C."/>
            <person name="Scott J.A."/>
            <person name="Spatafora J.W."/>
            <person name="Turgeon B.G."/>
            <person name="de Wit P.J.G.M."/>
            <person name="Zhong S."/>
            <person name="Goodwin S.B."/>
            <person name="Grigoriev I.V."/>
        </authorList>
    </citation>
    <scope>NUCLEOTIDE SEQUENCE [LARGE SCALE GENOMIC DNA]</scope>
    <source>
        <strain evidence="2 3">CIRAD86</strain>
    </source>
</reference>
<evidence type="ECO:0000313" key="3">
    <source>
        <dbReference type="Proteomes" id="UP000016932"/>
    </source>
</evidence>
<accession>M3AG28</accession>
<gene>
    <name evidence="2" type="ORF">MYCFIDRAFT_207828</name>
</gene>
<evidence type="ECO:0000256" key="1">
    <source>
        <dbReference type="SAM" id="MobiDB-lite"/>
    </source>
</evidence>
<dbReference type="GeneID" id="19336623"/>
<keyword evidence="3" id="KW-1185">Reference proteome</keyword>
<proteinExistence type="predicted"/>
<dbReference type="AlphaFoldDB" id="M3AG28"/>
<protein>
    <submittedName>
        <fullName evidence="2">Uncharacterized protein</fullName>
    </submittedName>
</protein>
<dbReference type="Proteomes" id="UP000016932">
    <property type="component" value="Unassembled WGS sequence"/>
</dbReference>
<sequence length="236" mass="27177">MQKEQLRVSSEKWSFERRGASERNTYDRPPCLSYRITLVNAANALPAEKVLLEERAFTPEAWARHYSRRDRMAPTLAVRLRRRQRVIVVREELQPSLLTTSMIKERRMTVISLDFIHTVASMFQDAAAHDQALSLRGDFDDKSTTICPRTASRINPARGEFPERKKKRLISEMPNTNAETEKEKKNQPNLTSPHLPPESQWFEILAHIHIICEEPPGVVARKAVTSPNNNNDDVPR</sequence>